<dbReference type="Pfam" id="PF13401">
    <property type="entry name" value="AAA_22"/>
    <property type="match status" value="1"/>
</dbReference>
<protein>
    <recommendedName>
        <fullName evidence="2">Bacterial transcriptional activator domain-containing protein</fullName>
    </recommendedName>
</protein>
<dbReference type="GO" id="GO:0003677">
    <property type="term" value="F:DNA binding"/>
    <property type="evidence" value="ECO:0007669"/>
    <property type="project" value="InterPro"/>
</dbReference>
<accession>A0A0P6XA84</accession>
<dbReference type="Pfam" id="PF13424">
    <property type="entry name" value="TPR_12"/>
    <property type="match status" value="1"/>
</dbReference>
<evidence type="ECO:0000313" key="4">
    <source>
        <dbReference type="Proteomes" id="UP000050417"/>
    </source>
</evidence>
<keyword evidence="4" id="KW-1185">Reference proteome</keyword>
<name>A0A0P6XA84_9CHLR</name>
<dbReference type="SMART" id="SM01043">
    <property type="entry name" value="BTAD"/>
    <property type="match status" value="1"/>
</dbReference>
<organism evidence="3 4">
    <name type="scientific">Ornatilinea apprima</name>
    <dbReference type="NCBI Taxonomy" id="1134406"/>
    <lineage>
        <taxon>Bacteria</taxon>
        <taxon>Bacillati</taxon>
        <taxon>Chloroflexota</taxon>
        <taxon>Anaerolineae</taxon>
        <taxon>Anaerolineales</taxon>
        <taxon>Anaerolineaceae</taxon>
        <taxon>Ornatilinea</taxon>
    </lineage>
</organism>
<sequence>MARLQIRCLGDFQVKYDGAVVSGFETEKARALVAYLAVEIGRPIKRSHLAGLLWTDETEERALHNLRQTLTSLRKVFNHQQNATEYLLSDRDSIQLNPEADIWIDVGEFKKALKKAYQHVEWKNGHGLINIRWLFKAADLFEGQFLRDFYLSRSALFEEWASLTRENIALQAIRALTSIANYHEKRGEYHLAIQSSMRIVELSPWDESARIRVIRMLGVEGQWSAAQSQYFALQTFLKEQLGVVPSADVITLMDKIRSASAGKDVIHPHYPVIRNHLPRAISSFIGRKAELDDVMDLIVCSENRLITILGTGGVGKTRLAIEIAQQLVGIFSDGVYFVPVITANHPLQVVQLIGEAIGLVYSEQIDQRKQMLDHLRDREILLVLDNFEHLLVDPESAQLLDEILCQSSRMRILITSREKVNLIQECVYLLHGLSFPTDGGVALEEIQSYDALDLFFRRSIQMQRGFKFDDANFNAVIQICRAVDGLPLGIELAVAAIQEVGFETVAQRIDVDLNVLTSNMANTQPRHRSLKAAFEVSWSLLSGLEQEALCRLSIFRDGFDRQAAQAVASASAFILSSLAAKSLLREEDHYRCTLHEAIRQYAQEKLADRGDLQVTREKHAGYYSLFLAEKSAHLLGRDQSTALADLHRDFGNVSLAWEWICDNKRIADMEACVDSLHQFFSIRSLFYEGIQWFQKAIQSIEYEKGNERAMGMLLSRLGSLAYTIRENDLASQSLLNGEAVLNKVADQKELAYCRVHLGWFYQREKNFLLAQQYAKLASDFFELAQDHLGISSALSLMGSIWNRQGNNREAKFAFERALISCRQGGNPRQLMIVLNRLGDLACYEGDYQHAINLFNECYEISVNLDDRYNQAIMLNNLGTIFHLQEEFERAREHYLRSLQICEEIGDQDGIALAYSNLGELATVQEDFQAALKYSESALRIAERLQEHWTVIVCLNSLGEIYCALNRLDKSQEYYLRAIRLALDINGIDLVARVSVNYSRVLQLKQEFSTATALLQAALAHSSTEPDAREKAVQWLTEMNANPNVSNNDQLIEAIVRKAIRHS</sequence>
<dbReference type="InterPro" id="IPR019734">
    <property type="entry name" value="TPR_rpt"/>
</dbReference>
<feature type="repeat" description="TPR" evidence="1">
    <location>
        <begin position="911"/>
        <end position="944"/>
    </location>
</feature>
<dbReference type="AlphaFoldDB" id="A0A0P6XA84"/>
<dbReference type="InterPro" id="IPR011990">
    <property type="entry name" value="TPR-like_helical_dom_sf"/>
</dbReference>
<gene>
    <name evidence="3" type="ORF">ADN00_16475</name>
</gene>
<dbReference type="Pfam" id="PF13176">
    <property type="entry name" value="TPR_7"/>
    <property type="match status" value="1"/>
</dbReference>
<dbReference type="PROSITE" id="PS50005">
    <property type="entry name" value="TPR"/>
    <property type="match status" value="2"/>
</dbReference>
<proteinExistence type="predicted"/>
<dbReference type="Gene3D" id="1.25.40.10">
    <property type="entry name" value="Tetratricopeptide repeat domain"/>
    <property type="match status" value="2"/>
</dbReference>
<feature type="repeat" description="TPR" evidence="1">
    <location>
        <begin position="871"/>
        <end position="904"/>
    </location>
</feature>
<dbReference type="InterPro" id="IPR036388">
    <property type="entry name" value="WH-like_DNA-bd_sf"/>
</dbReference>
<dbReference type="PRINTS" id="PR00364">
    <property type="entry name" value="DISEASERSIST"/>
</dbReference>
<dbReference type="PANTHER" id="PTHR47691">
    <property type="entry name" value="REGULATOR-RELATED"/>
    <property type="match status" value="1"/>
</dbReference>
<evidence type="ECO:0000259" key="2">
    <source>
        <dbReference type="SMART" id="SM01043"/>
    </source>
</evidence>
<dbReference type="SUPFAM" id="SSF46894">
    <property type="entry name" value="C-terminal effector domain of the bipartite response regulators"/>
    <property type="match status" value="1"/>
</dbReference>
<dbReference type="InterPro" id="IPR016032">
    <property type="entry name" value="Sig_transdc_resp-reg_C-effctor"/>
</dbReference>
<dbReference type="InterPro" id="IPR005158">
    <property type="entry name" value="BTAD"/>
</dbReference>
<dbReference type="SUPFAM" id="SSF52540">
    <property type="entry name" value="P-loop containing nucleoside triphosphate hydrolases"/>
    <property type="match status" value="1"/>
</dbReference>
<dbReference type="EMBL" id="LGCL01000040">
    <property type="protein sequence ID" value="KPL72070.1"/>
    <property type="molecule type" value="Genomic_DNA"/>
</dbReference>
<dbReference type="STRING" id="1134406.ADN00_16475"/>
<evidence type="ECO:0000313" key="3">
    <source>
        <dbReference type="EMBL" id="KPL72070.1"/>
    </source>
</evidence>
<dbReference type="PANTHER" id="PTHR47691:SF3">
    <property type="entry name" value="HTH-TYPE TRANSCRIPTIONAL REGULATOR RV0890C-RELATED"/>
    <property type="match status" value="1"/>
</dbReference>
<reference evidence="3 4" key="1">
    <citation type="submission" date="2015-07" db="EMBL/GenBank/DDBJ databases">
        <title>Genome sequence of Ornatilinea apprima DSM 23815.</title>
        <authorList>
            <person name="Hemp J."/>
            <person name="Ward L.M."/>
            <person name="Pace L.A."/>
            <person name="Fischer W.W."/>
        </authorList>
    </citation>
    <scope>NUCLEOTIDE SEQUENCE [LARGE SCALE GENOMIC DNA]</scope>
    <source>
        <strain evidence="3 4">P3M-1</strain>
    </source>
</reference>
<dbReference type="Gene3D" id="1.10.10.10">
    <property type="entry name" value="Winged helix-like DNA-binding domain superfamily/Winged helix DNA-binding domain"/>
    <property type="match status" value="1"/>
</dbReference>
<dbReference type="SMART" id="SM00028">
    <property type="entry name" value="TPR"/>
    <property type="match status" value="6"/>
</dbReference>
<evidence type="ECO:0000256" key="1">
    <source>
        <dbReference type="PROSITE-ProRule" id="PRU00339"/>
    </source>
</evidence>
<dbReference type="GO" id="GO:0016887">
    <property type="term" value="F:ATP hydrolysis activity"/>
    <property type="evidence" value="ECO:0007669"/>
    <property type="project" value="InterPro"/>
</dbReference>
<dbReference type="Proteomes" id="UP000050417">
    <property type="component" value="Unassembled WGS sequence"/>
</dbReference>
<feature type="domain" description="Bacterial transcriptional activator" evidence="2">
    <location>
        <begin position="104"/>
        <end position="257"/>
    </location>
</feature>
<comment type="caution">
    <text evidence="3">The sequence shown here is derived from an EMBL/GenBank/DDBJ whole genome shotgun (WGS) entry which is preliminary data.</text>
</comment>
<dbReference type="InterPro" id="IPR049945">
    <property type="entry name" value="AAA_22"/>
</dbReference>
<dbReference type="SUPFAM" id="SSF48452">
    <property type="entry name" value="TPR-like"/>
    <property type="match status" value="3"/>
</dbReference>
<dbReference type="Pfam" id="PF03704">
    <property type="entry name" value="BTAD"/>
    <property type="match status" value="1"/>
</dbReference>
<dbReference type="GO" id="GO:0006355">
    <property type="term" value="P:regulation of DNA-templated transcription"/>
    <property type="evidence" value="ECO:0007669"/>
    <property type="project" value="InterPro"/>
</dbReference>
<dbReference type="InterPro" id="IPR027417">
    <property type="entry name" value="P-loop_NTPase"/>
</dbReference>
<dbReference type="Gene3D" id="3.40.50.300">
    <property type="entry name" value="P-loop containing nucleotide triphosphate hydrolases"/>
    <property type="match status" value="1"/>
</dbReference>
<keyword evidence="1" id="KW-0802">TPR repeat</keyword>